<proteinExistence type="predicted"/>
<dbReference type="Pfam" id="PF26625">
    <property type="entry name" value="Zn2Cys6-like"/>
    <property type="match status" value="1"/>
</dbReference>
<sequence length="366" mass="40765">LRRKFWQIPTYNLKHFPSLETVKYHGEVRISDAARLPADFILSWGWVVCFYCLKHSPRVGVDRVCRRIERQRCISCRRKRGGDDLCGWQSEEYGNVSIKDYDGPGPRNKEKSLDFIDNILIDKWFNGMRDFPDAQARGEEEWPTCAFIDSTFQAAAPRAEQAEGLQAAAPRAGQAEGLQAAATRAGQAEGLQAAAPHAVQAEGLQAAATPAEKAGGLLTMTEQAALGEPSLSALQRTRSPFALGALNFNLEAWLNTLVCALEANMQRFIRTDGRNIQLKIFHGLLSYGSVSTLFQSTRDSSPVFGRQGIWSPRYLGAEVFGRRGIWTPRYSDAEVFGRQGIWTPRYLDAEVSGPQHIRVLGFTRAQ</sequence>
<reference evidence="2 3" key="1">
    <citation type="journal article" date="2016" name="Mol. Biol. Evol.">
        <title>Comparative Genomics of Early-Diverging Mushroom-Forming Fungi Provides Insights into the Origins of Lignocellulose Decay Capabilities.</title>
        <authorList>
            <person name="Nagy L.G."/>
            <person name="Riley R."/>
            <person name="Tritt A."/>
            <person name="Adam C."/>
            <person name="Daum C."/>
            <person name="Floudas D."/>
            <person name="Sun H."/>
            <person name="Yadav J.S."/>
            <person name="Pangilinan J."/>
            <person name="Larsson K.H."/>
            <person name="Matsuura K."/>
            <person name="Barry K."/>
            <person name="Labutti K."/>
            <person name="Kuo R."/>
            <person name="Ohm R.A."/>
            <person name="Bhattacharya S.S."/>
            <person name="Shirouzu T."/>
            <person name="Yoshinaga Y."/>
            <person name="Martin F.M."/>
            <person name="Grigoriev I.V."/>
            <person name="Hibbett D.S."/>
        </authorList>
    </citation>
    <scope>NUCLEOTIDE SEQUENCE [LARGE SCALE GENOMIC DNA]</scope>
    <source>
        <strain evidence="2 3">TUFC12733</strain>
    </source>
</reference>
<keyword evidence="3" id="KW-1185">Reference proteome</keyword>
<dbReference type="InterPro" id="IPR058259">
    <property type="entry name" value="Zn2Cys6-like"/>
</dbReference>
<evidence type="ECO:0000259" key="1">
    <source>
        <dbReference type="Pfam" id="PF26625"/>
    </source>
</evidence>
<dbReference type="AlphaFoldDB" id="A0A167FE73"/>
<dbReference type="EMBL" id="KV417440">
    <property type="protein sequence ID" value="KZO89405.1"/>
    <property type="molecule type" value="Genomic_DNA"/>
</dbReference>
<feature type="non-terminal residue" evidence="2">
    <location>
        <position position="1"/>
    </location>
</feature>
<name>A0A167FE73_CALVF</name>
<organism evidence="2 3">
    <name type="scientific">Calocera viscosa (strain TUFC12733)</name>
    <dbReference type="NCBI Taxonomy" id="1330018"/>
    <lineage>
        <taxon>Eukaryota</taxon>
        <taxon>Fungi</taxon>
        <taxon>Dikarya</taxon>
        <taxon>Basidiomycota</taxon>
        <taxon>Agaricomycotina</taxon>
        <taxon>Dacrymycetes</taxon>
        <taxon>Dacrymycetales</taxon>
        <taxon>Dacrymycetaceae</taxon>
        <taxon>Calocera</taxon>
    </lineage>
</organism>
<protein>
    <recommendedName>
        <fullName evidence="1">Putative Zn2Cys6 domain-containing protein</fullName>
    </recommendedName>
</protein>
<dbReference type="Proteomes" id="UP000076738">
    <property type="component" value="Unassembled WGS sequence"/>
</dbReference>
<evidence type="ECO:0000313" key="3">
    <source>
        <dbReference type="Proteomes" id="UP000076738"/>
    </source>
</evidence>
<evidence type="ECO:0000313" key="2">
    <source>
        <dbReference type="EMBL" id="KZO89405.1"/>
    </source>
</evidence>
<gene>
    <name evidence="2" type="ORF">CALVIDRAFT_532112</name>
</gene>
<feature type="domain" description="Putative Zn2Cys6" evidence="1">
    <location>
        <begin position="7"/>
        <end position="103"/>
    </location>
</feature>
<feature type="non-terminal residue" evidence="2">
    <location>
        <position position="366"/>
    </location>
</feature>
<accession>A0A167FE73</accession>